<reference evidence="2 4" key="1">
    <citation type="submission" date="2016-09" db="EMBL/GenBank/DDBJ databases">
        <title>Rhizobium sp. nov., a novel species isolated from the rice rhizosphere.</title>
        <authorList>
            <person name="Zhao J."/>
            <person name="Zhang X."/>
        </authorList>
    </citation>
    <scope>NUCLEOTIDE SEQUENCE [LARGE SCALE GENOMIC DNA]</scope>
    <source>
        <strain evidence="2 4">MH17</strain>
    </source>
</reference>
<reference evidence="3" key="2">
    <citation type="submission" date="2016-12" db="EMBL/GenBank/DDBJ databases">
        <authorList>
            <person name="Zhang X."/>
            <person name="Zhao J."/>
        </authorList>
    </citation>
    <scope>NUCLEOTIDE SEQUENCE</scope>
    <source>
        <strain evidence="3">RD15</strain>
    </source>
</reference>
<dbReference type="Proteomes" id="UP000192652">
    <property type="component" value="Unassembled WGS sequence"/>
</dbReference>
<gene>
    <name evidence="2" type="ORF">BJF92_03130</name>
    <name evidence="3" type="ORF">BTR14_20370</name>
</gene>
<dbReference type="Proteomes" id="UP000186143">
    <property type="component" value="Unassembled WGS sequence"/>
</dbReference>
<reference evidence="3 5" key="3">
    <citation type="journal article" date="2017" name="Antonie Van Leeuwenhoek">
        <title>Rhizobium rhizosphaerae sp. nov., a novel species isolated from rice rhizosphere.</title>
        <authorList>
            <person name="Zhao J.J."/>
            <person name="Zhang J."/>
            <person name="Zhang R.J."/>
            <person name="Zhang C.W."/>
            <person name="Yin H.Q."/>
            <person name="Zhang X.X."/>
        </authorList>
    </citation>
    <scope>NUCLEOTIDE SEQUENCE [LARGE SCALE GENOMIC DNA]</scope>
    <source>
        <strain evidence="3 5">RD15</strain>
    </source>
</reference>
<organism evidence="2 4">
    <name type="scientific">Xaviernesmea rhizosphaerae</name>
    <dbReference type="NCBI Taxonomy" id="1672749"/>
    <lineage>
        <taxon>Bacteria</taxon>
        <taxon>Pseudomonadati</taxon>
        <taxon>Pseudomonadota</taxon>
        <taxon>Alphaproteobacteria</taxon>
        <taxon>Hyphomicrobiales</taxon>
        <taxon>Rhizobiaceae</taxon>
        <taxon>Rhizobium/Agrobacterium group</taxon>
        <taxon>Xaviernesmea</taxon>
    </lineage>
</organism>
<dbReference type="OrthoDB" id="9882068at2"/>
<comment type="caution">
    <text evidence="2">The sequence shown here is derived from an EMBL/GenBank/DDBJ whole genome shotgun (WGS) entry which is preliminary data.</text>
</comment>
<dbReference type="AlphaFoldDB" id="A0A1Q9AGX5"/>
<evidence type="ECO:0000313" key="5">
    <source>
        <dbReference type="Proteomes" id="UP000192652"/>
    </source>
</evidence>
<feature type="compositionally biased region" description="Basic and acidic residues" evidence="1">
    <location>
        <begin position="14"/>
        <end position="26"/>
    </location>
</feature>
<evidence type="ECO:0000313" key="2">
    <source>
        <dbReference type="EMBL" id="OLP54422.1"/>
    </source>
</evidence>
<sequence>MTRISQEQNAIRPDPLDTRADPDKAGPEATIKPKTAADPHPGSVSDGTDPQAREGSTPIADRKDEAR</sequence>
<accession>A0A1Q9AGX5</accession>
<dbReference type="RefSeq" id="WP_075635608.1">
    <property type="nucleotide sequence ID" value="NZ_MSPX01000023.1"/>
</dbReference>
<evidence type="ECO:0000313" key="4">
    <source>
        <dbReference type="Proteomes" id="UP000186143"/>
    </source>
</evidence>
<dbReference type="EMBL" id="MKIO01000033">
    <property type="protein sequence ID" value="OLP54422.1"/>
    <property type="molecule type" value="Genomic_DNA"/>
</dbReference>
<evidence type="ECO:0000313" key="3">
    <source>
        <dbReference type="EMBL" id="OQP84163.1"/>
    </source>
</evidence>
<dbReference type="EMBL" id="MSPX01000023">
    <property type="protein sequence ID" value="OQP84163.1"/>
    <property type="molecule type" value="Genomic_DNA"/>
</dbReference>
<evidence type="ECO:0000256" key="1">
    <source>
        <dbReference type="SAM" id="MobiDB-lite"/>
    </source>
</evidence>
<protein>
    <submittedName>
        <fullName evidence="2">Uncharacterized protein</fullName>
    </submittedName>
</protein>
<name>A0A1Q9AGX5_9HYPH</name>
<keyword evidence="5" id="KW-1185">Reference proteome</keyword>
<feature type="region of interest" description="Disordered" evidence="1">
    <location>
        <begin position="1"/>
        <end position="67"/>
    </location>
</feature>
<proteinExistence type="predicted"/>